<comment type="caution">
    <text evidence="2">The sequence shown here is derived from an EMBL/GenBank/DDBJ whole genome shotgun (WGS) entry which is preliminary data.</text>
</comment>
<gene>
    <name evidence="2" type="ORF">GALL_196880</name>
</gene>
<dbReference type="AlphaFoldDB" id="A0A1J5S915"/>
<accession>A0A1J5S915</accession>
<reference evidence="2" key="1">
    <citation type="submission" date="2016-10" db="EMBL/GenBank/DDBJ databases">
        <title>Sequence of Gallionella enrichment culture.</title>
        <authorList>
            <person name="Poehlein A."/>
            <person name="Muehling M."/>
            <person name="Daniel R."/>
        </authorList>
    </citation>
    <scope>NUCLEOTIDE SEQUENCE</scope>
</reference>
<keyword evidence="1" id="KW-0472">Membrane</keyword>
<feature type="transmembrane region" description="Helical" evidence="1">
    <location>
        <begin position="20"/>
        <end position="37"/>
    </location>
</feature>
<feature type="transmembrane region" description="Helical" evidence="1">
    <location>
        <begin position="43"/>
        <end position="62"/>
    </location>
</feature>
<keyword evidence="1" id="KW-0812">Transmembrane</keyword>
<feature type="transmembrane region" description="Helical" evidence="1">
    <location>
        <begin position="83"/>
        <end position="103"/>
    </location>
</feature>
<feature type="transmembrane region" description="Helical" evidence="1">
    <location>
        <begin position="115"/>
        <end position="138"/>
    </location>
</feature>
<protein>
    <submittedName>
        <fullName evidence="2">Uncharacterized protein</fullName>
    </submittedName>
</protein>
<organism evidence="2">
    <name type="scientific">mine drainage metagenome</name>
    <dbReference type="NCBI Taxonomy" id="410659"/>
    <lineage>
        <taxon>unclassified sequences</taxon>
        <taxon>metagenomes</taxon>
        <taxon>ecological metagenomes</taxon>
    </lineage>
</organism>
<sequence>MQYANATDAEVKKAQFPHNLFVAGLFMFDLLMTPAVLALKVGMIGLLIPLVCSGALIGYIYLRSRKTTTWFVDVHWRITFVRAQWLLTGYAISAALVLVGWLISISSNDHNMQHILWTALTRIALMPTLILVLITAVLEASTIPMAGKREVPDKMAASFPPPTV</sequence>
<dbReference type="EMBL" id="MLJW01000121">
    <property type="protein sequence ID" value="OIQ98259.1"/>
    <property type="molecule type" value="Genomic_DNA"/>
</dbReference>
<evidence type="ECO:0000256" key="1">
    <source>
        <dbReference type="SAM" id="Phobius"/>
    </source>
</evidence>
<evidence type="ECO:0000313" key="2">
    <source>
        <dbReference type="EMBL" id="OIQ98259.1"/>
    </source>
</evidence>
<proteinExistence type="predicted"/>
<keyword evidence="1" id="KW-1133">Transmembrane helix</keyword>
<name>A0A1J5S915_9ZZZZ</name>